<dbReference type="Pfam" id="PF00857">
    <property type="entry name" value="Isochorismatase"/>
    <property type="match status" value="1"/>
</dbReference>
<evidence type="ECO:0000256" key="3">
    <source>
        <dbReference type="ARBA" id="ARBA00022723"/>
    </source>
</evidence>
<reference evidence="9" key="2">
    <citation type="submission" date="2014-06" db="EMBL/GenBank/DDBJ databases">
        <title>The complete genome of Blastobotrys (Arxula) adeninivorans LS3 - a yeast of biotechnological interest.</title>
        <authorList>
            <person name="Kunze G."/>
            <person name="Gaillardin C."/>
            <person name="Czernicka M."/>
            <person name="Durrens P."/>
            <person name="Martin T."/>
            <person name="Boer E."/>
            <person name="Gabaldon T."/>
            <person name="Cruz J."/>
            <person name="Talla E."/>
            <person name="Marck C."/>
            <person name="Goffeau A."/>
            <person name="Barbe V."/>
            <person name="Baret P."/>
            <person name="Baronian K."/>
            <person name="Beier S."/>
            <person name="Bleykasten C."/>
            <person name="Bode R."/>
            <person name="Casaregola S."/>
            <person name="Despons L."/>
            <person name="Fairhead C."/>
            <person name="Giersberg M."/>
            <person name="Gierski P."/>
            <person name="Hahnel U."/>
            <person name="Hartmann A."/>
            <person name="Jankowska D."/>
            <person name="Jubin C."/>
            <person name="Jung P."/>
            <person name="Lafontaine I."/>
            <person name="Leh-Louis V."/>
            <person name="Lemaire M."/>
            <person name="Marcet-Houben M."/>
            <person name="Mascher M."/>
            <person name="Morel G."/>
            <person name="Richard G.-F."/>
            <person name="Riechen J."/>
            <person name="Sacerdot C."/>
            <person name="Sarkar A."/>
            <person name="Savel G."/>
            <person name="Schacherer J."/>
            <person name="Sherman D."/>
            <person name="Straub M.-L."/>
            <person name="Stein N."/>
            <person name="Thierry A."/>
            <person name="Trautwein-Schult A."/>
            <person name="Westhof E."/>
            <person name="Worch S."/>
            <person name="Dujon B."/>
            <person name="Souciet J.-L."/>
            <person name="Wincker P."/>
            <person name="Scholz U."/>
            <person name="Neuveglise N."/>
        </authorList>
    </citation>
    <scope>NUCLEOTIDE SEQUENCE</scope>
    <source>
        <strain evidence="9">LS3</strain>
    </source>
</reference>
<keyword evidence="2" id="KW-0662">Pyridine nucleotide biosynthesis</keyword>
<sequence>MKRALLVIDLQEDFLPPNGSLAVTNGRDIIPVVNKVMDMDCWNLKVASKDWHPSNHCSFASQYGVDPFSSIEFTHPMDPSLKARHTVWPDHCVQGSKGAEFPGEFTAKDRLDAVVEKGFLVDREYYSAFQDVWSVHHTDLEKTLRDAQVTDVYLVGLALDYCVYHTAIDAAKAGFKTHVIIEGSKPIGTDLDAILQNFKSGGVDIVSIDSLTQ</sequence>
<evidence type="ECO:0000256" key="2">
    <source>
        <dbReference type="ARBA" id="ARBA00022642"/>
    </source>
</evidence>
<evidence type="ECO:0000256" key="1">
    <source>
        <dbReference type="ARBA" id="ARBA00006336"/>
    </source>
</evidence>
<dbReference type="GO" id="GO:0019363">
    <property type="term" value="P:pyridine nucleotide biosynthetic process"/>
    <property type="evidence" value="ECO:0007669"/>
    <property type="project" value="UniProtKB-KW"/>
</dbReference>
<dbReference type="AlphaFoldDB" id="A0A060TCR0"/>
<evidence type="ECO:0000256" key="4">
    <source>
        <dbReference type="ARBA" id="ARBA00022801"/>
    </source>
</evidence>
<keyword evidence="4" id="KW-0378">Hydrolase</keyword>
<evidence type="ECO:0000256" key="7">
    <source>
        <dbReference type="ARBA" id="ARBA00043224"/>
    </source>
</evidence>
<feature type="domain" description="Isochorismatase-like" evidence="8">
    <location>
        <begin position="4"/>
        <end position="180"/>
    </location>
</feature>
<dbReference type="EMBL" id="HG937694">
    <property type="protein sequence ID" value="CDP38589.1"/>
    <property type="molecule type" value="Genomic_DNA"/>
</dbReference>
<dbReference type="GO" id="GO:0008936">
    <property type="term" value="F:nicotinamidase activity"/>
    <property type="evidence" value="ECO:0007669"/>
    <property type="project" value="UniProtKB-EC"/>
</dbReference>
<dbReference type="InterPro" id="IPR036380">
    <property type="entry name" value="Isochorismatase-like_sf"/>
</dbReference>
<dbReference type="GO" id="GO:0046872">
    <property type="term" value="F:metal ion binding"/>
    <property type="evidence" value="ECO:0007669"/>
    <property type="project" value="UniProtKB-KW"/>
</dbReference>
<proteinExistence type="inferred from homology"/>
<name>A0A060TCR0_BLAAD</name>
<accession>A0A060TCR0</accession>
<reference evidence="9" key="1">
    <citation type="submission" date="2014-02" db="EMBL/GenBank/DDBJ databases">
        <authorList>
            <person name="Genoscope - CEA"/>
        </authorList>
    </citation>
    <scope>NUCLEOTIDE SEQUENCE</scope>
    <source>
        <strain evidence="9">LS3</strain>
    </source>
</reference>
<dbReference type="EC" id="3.5.1.19" evidence="6"/>
<evidence type="ECO:0000259" key="8">
    <source>
        <dbReference type="Pfam" id="PF00857"/>
    </source>
</evidence>
<comment type="pathway">
    <text evidence="5">Cofactor biosynthesis; nicotinate biosynthesis; nicotinate from nicotinamide: step 1/1.</text>
</comment>
<evidence type="ECO:0000313" key="9">
    <source>
        <dbReference type="EMBL" id="CDP38589.1"/>
    </source>
</evidence>
<keyword evidence="3" id="KW-0479">Metal-binding</keyword>
<comment type="similarity">
    <text evidence="1">Belongs to the isochorismatase family.</text>
</comment>
<protein>
    <recommendedName>
        <fullName evidence="6">nicotinamidase</fullName>
        <ecNumber evidence="6">3.5.1.19</ecNumber>
    </recommendedName>
    <alternativeName>
        <fullName evidence="7">Nicotinamide deamidase</fullName>
    </alternativeName>
</protein>
<dbReference type="Gene3D" id="3.40.50.850">
    <property type="entry name" value="Isochorismatase-like"/>
    <property type="match status" value="1"/>
</dbReference>
<evidence type="ECO:0000256" key="6">
    <source>
        <dbReference type="ARBA" id="ARBA00039017"/>
    </source>
</evidence>
<dbReference type="InterPro" id="IPR000868">
    <property type="entry name" value="Isochorismatase-like_dom"/>
</dbReference>
<evidence type="ECO:0000256" key="5">
    <source>
        <dbReference type="ARBA" id="ARBA00037900"/>
    </source>
</evidence>
<dbReference type="SUPFAM" id="SSF52499">
    <property type="entry name" value="Isochorismatase-like hydrolases"/>
    <property type="match status" value="1"/>
</dbReference>
<dbReference type="PANTHER" id="PTHR11080">
    <property type="entry name" value="PYRAZINAMIDASE/NICOTINAMIDASE"/>
    <property type="match status" value="1"/>
</dbReference>
<dbReference type="PANTHER" id="PTHR11080:SF2">
    <property type="entry name" value="LD05707P"/>
    <property type="match status" value="1"/>
</dbReference>
<dbReference type="PhylomeDB" id="A0A060TCR0"/>
<gene>
    <name evidence="9" type="ORF">GNLVRS02_ARAD1D38016g</name>
</gene>
<organism evidence="9">
    <name type="scientific">Blastobotrys adeninivorans</name>
    <name type="common">Yeast</name>
    <name type="synonym">Arxula adeninivorans</name>
    <dbReference type="NCBI Taxonomy" id="409370"/>
    <lineage>
        <taxon>Eukaryota</taxon>
        <taxon>Fungi</taxon>
        <taxon>Dikarya</taxon>
        <taxon>Ascomycota</taxon>
        <taxon>Saccharomycotina</taxon>
        <taxon>Dipodascomycetes</taxon>
        <taxon>Dipodascales</taxon>
        <taxon>Trichomonascaceae</taxon>
        <taxon>Blastobotrys</taxon>
    </lineage>
</organism>
<dbReference type="InterPro" id="IPR052347">
    <property type="entry name" value="Isochorismatase_Nicotinamidase"/>
</dbReference>